<accession>A0ACC0V0B9</accession>
<name>A0ACC0V0B9_9HYPO</name>
<proteinExistence type="predicted"/>
<dbReference type="Proteomes" id="UP001163324">
    <property type="component" value="Chromosome 5"/>
</dbReference>
<dbReference type="EMBL" id="CM047944">
    <property type="protein sequence ID" value="KAI9899373.1"/>
    <property type="molecule type" value="Genomic_DNA"/>
</dbReference>
<sequence length="764" mass="82030">MKSLLSSAGYLSLALLSCTVNGFESPEVLPSPPGQGKSGAWADAYASARALVGQMTVEEKVNITRGLAGDNVCAGNTGSVPRLGWPGMCLHDAGNGVRATDMVSSYPSAIHAGASWDKNLTYERGLYMGYEFKAKGVNIVLGPNAGPLGRSPLGGRNWEGFSVDPYLSGKLNAETIVGHQEAGVIANLKHFIGNEQETYRRPYFGVEAVSSNIDDKTLHEYYLWPFVDGVRAGAASIMCSYQRINGTYGCDNSKLLNGVLKGELGFEGFVLLDWNAMHVLESANRGLDMVMPMGGSFGQNLTDAVGNGTVSEDRLTDMATRIVAAWYLVGQDKDFPTPGIGMKNLTEPHEQVEARVPESRPVILEGAIAGHVLVKNVNGTLPLRNPRMLSVYGYDASVPDTKNTDVLFQLGYTSSQEMGQAVLGTHQEFDQAARGGTLVTGGRAGANAPPYMLDPLSSIQHRAAKDGTWVNWDLTSFDPDVNAATDACLVFINAIATEGWDRTGLRDDYSDGLVLNVASKCANTVVVVHAGGTRLVDQWIEHPNVTAAVVAFLPGQDSGEALVRLLHGDDGANFSGRMPYTVARNESDYGSVLHPCGRADDQDLDPQCDFAEGSHLDYRSFDARNVTPRFEFGFGLSYTTFGYASLGIHLTEAALTPATPCNGEDQWEVAFTATAEVTNTGDVFGQEVAQLYIGIPGAAPKQLRGFEKIGLAPGESATVTFEVQRRDLAVWDVVRQAWVIEGGDYFVYVGASSRDIKLKDTVTI</sequence>
<protein>
    <submittedName>
        <fullName evidence="1">Uncharacterized protein</fullName>
    </submittedName>
</protein>
<organism evidence="1 2">
    <name type="scientific">Trichothecium roseum</name>
    <dbReference type="NCBI Taxonomy" id="47278"/>
    <lineage>
        <taxon>Eukaryota</taxon>
        <taxon>Fungi</taxon>
        <taxon>Dikarya</taxon>
        <taxon>Ascomycota</taxon>
        <taxon>Pezizomycotina</taxon>
        <taxon>Sordariomycetes</taxon>
        <taxon>Hypocreomycetidae</taxon>
        <taxon>Hypocreales</taxon>
        <taxon>Hypocreales incertae sedis</taxon>
        <taxon>Trichothecium</taxon>
    </lineage>
</organism>
<evidence type="ECO:0000313" key="2">
    <source>
        <dbReference type="Proteomes" id="UP001163324"/>
    </source>
</evidence>
<evidence type="ECO:0000313" key="1">
    <source>
        <dbReference type="EMBL" id="KAI9899373.1"/>
    </source>
</evidence>
<comment type="caution">
    <text evidence="1">The sequence shown here is derived from an EMBL/GenBank/DDBJ whole genome shotgun (WGS) entry which is preliminary data.</text>
</comment>
<gene>
    <name evidence="1" type="ORF">N3K66_005834</name>
</gene>
<keyword evidence="2" id="KW-1185">Reference proteome</keyword>
<reference evidence="1" key="1">
    <citation type="submission" date="2022-10" db="EMBL/GenBank/DDBJ databases">
        <title>Complete Genome of Trichothecium roseum strain YXFP-22015, a Plant Pathogen Isolated from Citrus.</title>
        <authorList>
            <person name="Wang Y."/>
            <person name="Zhu L."/>
        </authorList>
    </citation>
    <scope>NUCLEOTIDE SEQUENCE</scope>
    <source>
        <strain evidence="1">YXFP-22015</strain>
    </source>
</reference>